<dbReference type="STRING" id="1227739.Hsw_1562"/>
<proteinExistence type="predicted"/>
<dbReference type="KEGG" id="hsw:Hsw_1562"/>
<evidence type="ECO:0000313" key="2">
    <source>
        <dbReference type="Proteomes" id="UP000019423"/>
    </source>
</evidence>
<dbReference type="AlphaFoldDB" id="W8EZG4"/>
<dbReference type="HOGENOM" id="CLU_2954296_0_0_10"/>
<evidence type="ECO:0000313" key="1">
    <source>
        <dbReference type="EMBL" id="AHJ97157.1"/>
    </source>
</evidence>
<name>W8EZG4_9BACT</name>
<gene>
    <name evidence="1" type="ORF">Hsw_1562</name>
</gene>
<reference evidence="1 2" key="1">
    <citation type="submission" date="2014-01" db="EMBL/GenBank/DDBJ databases">
        <title>Complete genome sequence of ionizing-radiation resistance bacterium Hymenobacter swuensis DY53.</title>
        <authorList>
            <person name="Jung J.-H."/>
            <person name="Jeong S.-W."/>
            <person name="Joe M.-H."/>
            <person name="Cho y.-j."/>
            <person name="Kim M.-K."/>
            <person name="Lim S.-Y."/>
        </authorList>
    </citation>
    <scope>NUCLEOTIDE SEQUENCE [LARGE SCALE GENOMIC DNA]</scope>
    <source>
        <strain evidence="1 2">DY53</strain>
    </source>
</reference>
<dbReference type="EMBL" id="CP007145">
    <property type="protein sequence ID" value="AHJ97157.1"/>
    <property type="molecule type" value="Genomic_DNA"/>
</dbReference>
<protein>
    <submittedName>
        <fullName evidence="1">Uncharacterized protein</fullName>
    </submittedName>
</protein>
<accession>W8EZG4</accession>
<sequence length="59" mass="6344">MPHLFFTGQNRALAWQKSLLIKTFPAPAGPASIFVSILSGAGEVYGKEHLSQRSVMVGT</sequence>
<keyword evidence="2" id="KW-1185">Reference proteome</keyword>
<organism evidence="1 2">
    <name type="scientific">Hymenobacter swuensis DY53</name>
    <dbReference type="NCBI Taxonomy" id="1227739"/>
    <lineage>
        <taxon>Bacteria</taxon>
        <taxon>Pseudomonadati</taxon>
        <taxon>Bacteroidota</taxon>
        <taxon>Cytophagia</taxon>
        <taxon>Cytophagales</taxon>
        <taxon>Hymenobacteraceae</taxon>
        <taxon>Hymenobacter</taxon>
    </lineage>
</organism>
<dbReference type="Proteomes" id="UP000019423">
    <property type="component" value="Chromosome"/>
</dbReference>